<keyword evidence="4" id="KW-0411">Iron-sulfur</keyword>
<reference evidence="6 7" key="1">
    <citation type="submission" date="2010-07" db="EMBL/GenBank/DDBJ databases">
        <title>The complete genome of Methanosalsum zhilinae DSM 4017.</title>
        <authorList>
            <consortium name="US DOE Joint Genome Institute (JGI-PGF)"/>
            <person name="Lucas S."/>
            <person name="Copeland A."/>
            <person name="Lapidus A."/>
            <person name="Glavina del Rio T."/>
            <person name="Dalin E."/>
            <person name="Tice H."/>
            <person name="Bruce D."/>
            <person name="Goodwin L."/>
            <person name="Pitluck S."/>
            <person name="Kyrpides N."/>
            <person name="Mavromatis K."/>
            <person name="Ovchinnikova G."/>
            <person name="Daligault H."/>
            <person name="Detter J.C."/>
            <person name="Han C."/>
            <person name="Tapia R."/>
            <person name="Larimer F."/>
            <person name="Land M."/>
            <person name="Hauser L."/>
            <person name="Markowitz V."/>
            <person name="Cheng J.-F."/>
            <person name="Hugenholtz P."/>
            <person name="Woyke T."/>
            <person name="Wu D."/>
            <person name="Spring S."/>
            <person name="Schueler E."/>
            <person name="Brambilla E."/>
            <person name="Klenk H.-P."/>
            <person name="Eisen J.A."/>
        </authorList>
    </citation>
    <scope>NUCLEOTIDE SEQUENCE [LARGE SCALE GENOMIC DNA]</scope>
    <source>
        <strain evidence="7">DSM 4017 / NBRC 107636 / OCM 62 / WeN5</strain>
    </source>
</reference>
<dbReference type="Pfam" id="PF13186">
    <property type="entry name" value="SPASM"/>
    <property type="match status" value="1"/>
</dbReference>
<dbReference type="InterPro" id="IPR058240">
    <property type="entry name" value="rSAM_sf"/>
</dbReference>
<dbReference type="InterPro" id="IPR023885">
    <property type="entry name" value="4Fe4S-binding_SPASM_dom"/>
</dbReference>
<dbReference type="EMBL" id="CP002101">
    <property type="protein sequence ID" value="AEH61325.1"/>
    <property type="molecule type" value="Genomic_DNA"/>
</dbReference>
<dbReference type="CDD" id="cd21128">
    <property type="entry name" value="SPASM_rSAM"/>
    <property type="match status" value="1"/>
</dbReference>
<dbReference type="GO" id="GO:0046872">
    <property type="term" value="F:metal ion binding"/>
    <property type="evidence" value="ECO:0007669"/>
    <property type="project" value="UniProtKB-KW"/>
</dbReference>
<dbReference type="PANTHER" id="PTHR11228">
    <property type="entry name" value="RADICAL SAM DOMAIN PROTEIN"/>
    <property type="match status" value="1"/>
</dbReference>
<dbReference type="InterPro" id="IPR050377">
    <property type="entry name" value="Radical_SAM_PqqE_MftC-like"/>
</dbReference>
<dbReference type="OrthoDB" id="30736at2157"/>
<protein>
    <submittedName>
        <fullName evidence="6">Radical SAM domain protein</fullName>
    </submittedName>
</protein>
<dbReference type="InterPro" id="IPR006638">
    <property type="entry name" value="Elp3/MiaA/NifB-like_rSAM"/>
</dbReference>
<dbReference type="CDD" id="cd01335">
    <property type="entry name" value="Radical_SAM"/>
    <property type="match status" value="1"/>
</dbReference>
<evidence type="ECO:0000259" key="5">
    <source>
        <dbReference type="PROSITE" id="PS51918"/>
    </source>
</evidence>
<keyword evidence="1" id="KW-0949">S-adenosyl-L-methionine</keyword>
<keyword evidence="3" id="KW-0408">Iron</keyword>
<evidence type="ECO:0000256" key="3">
    <source>
        <dbReference type="ARBA" id="ARBA00023004"/>
    </source>
</evidence>
<dbReference type="SFLD" id="SFLDG01386">
    <property type="entry name" value="main_SPASM_domain-containing"/>
    <property type="match status" value="1"/>
</dbReference>
<dbReference type="RefSeq" id="WP_013898762.1">
    <property type="nucleotide sequence ID" value="NC_015676.1"/>
</dbReference>
<dbReference type="KEGG" id="mzh:Mzhil_1486"/>
<dbReference type="FunFam" id="3.20.20.70:FF:000352">
    <property type="entry name" value="Metallo cofactor biosynthesis protein"/>
    <property type="match status" value="1"/>
</dbReference>
<dbReference type="PANTHER" id="PTHR11228:SF7">
    <property type="entry name" value="PQQA PEPTIDE CYCLASE"/>
    <property type="match status" value="1"/>
</dbReference>
<dbReference type="InterPro" id="IPR013785">
    <property type="entry name" value="Aldolase_TIM"/>
</dbReference>
<feature type="domain" description="Radical SAM core" evidence="5">
    <location>
        <begin position="84"/>
        <end position="298"/>
    </location>
</feature>
<dbReference type="GO" id="GO:0006783">
    <property type="term" value="P:heme biosynthetic process"/>
    <property type="evidence" value="ECO:0007669"/>
    <property type="project" value="TreeGrafter"/>
</dbReference>
<keyword evidence="7" id="KW-1185">Reference proteome</keyword>
<dbReference type="SFLD" id="SFLDG01067">
    <property type="entry name" value="SPASM/twitch_domain_containing"/>
    <property type="match status" value="1"/>
</dbReference>
<name>F7XP33_METZD</name>
<dbReference type="GeneID" id="10823123"/>
<evidence type="ECO:0000313" key="6">
    <source>
        <dbReference type="EMBL" id="AEH61325.1"/>
    </source>
</evidence>
<dbReference type="SFLD" id="SFLDS00029">
    <property type="entry name" value="Radical_SAM"/>
    <property type="match status" value="1"/>
</dbReference>
<proteinExistence type="predicted"/>
<dbReference type="AlphaFoldDB" id="F7XP33"/>
<evidence type="ECO:0000256" key="2">
    <source>
        <dbReference type="ARBA" id="ARBA00022723"/>
    </source>
</evidence>
<organism evidence="6 7">
    <name type="scientific">Methanosalsum zhilinae (strain DSM 4017 / NBRC 107636 / OCM 62 / WeN5)</name>
    <name type="common">Methanohalophilus zhilinae</name>
    <dbReference type="NCBI Taxonomy" id="679901"/>
    <lineage>
        <taxon>Archaea</taxon>
        <taxon>Methanobacteriati</taxon>
        <taxon>Methanobacteriota</taxon>
        <taxon>Stenosarchaea group</taxon>
        <taxon>Methanomicrobia</taxon>
        <taxon>Methanosarcinales</taxon>
        <taxon>Methanosarcinaceae</taxon>
        <taxon>Methanosalsum</taxon>
    </lineage>
</organism>
<dbReference type="Proteomes" id="UP000006622">
    <property type="component" value="Chromosome"/>
</dbReference>
<keyword evidence="2" id="KW-0479">Metal-binding</keyword>
<gene>
    <name evidence="6" type="ordered locus">Mzhil_1486</name>
</gene>
<dbReference type="Pfam" id="PF04055">
    <property type="entry name" value="Radical_SAM"/>
    <property type="match status" value="1"/>
</dbReference>
<dbReference type="GO" id="GO:0003824">
    <property type="term" value="F:catalytic activity"/>
    <property type="evidence" value="ECO:0007669"/>
    <property type="project" value="InterPro"/>
</dbReference>
<dbReference type="STRING" id="679901.Mzhil_1486"/>
<dbReference type="Gene3D" id="3.20.20.70">
    <property type="entry name" value="Aldolase class I"/>
    <property type="match status" value="1"/>
</dbReference>
<dbReference type="SUPFAM" id="SSF102114">
    <property type="entry name" value="Radical SAM enzymes"/>
    <property type="match status" value="1"/>
</dbReference>
<accession>F7XP33</accession>
<dbReference type="GO" id="GO:0051536">
    <property type="term" value="F:iron-sulfur cluster binding"/>
    <property type="evidence" value="ECO:0007669"/>
    <property type="project" value="UniProtKB-KW"/>
</dbReference>
<sequence length="398" mass="45199">MRVYDSPLLKINASTDDGRVKLDAEGTLSTLAKPVIKRINRTFREEKPVHTDEDQIIFSTWLPPIPGEIFKRVIAAQVAPLLKRRIPDQFSIGITMNCPNRCIHCGAADILADPELTLDEINNAVDQSIDLGSYLISFDGGETMLRNDLADMVYNVDKQKAIATCFTSGFGLTEDKAMELKRAGLYAMRISMDSPFEKEHDRIRGRTGAYRDAIEGIINSQNAGILTDMFVVVSPENIDHLPDFYELAAEMQMDEMSLYEIVAVGRWLEHEDEVLNSKDISRLESFQKEMNTTTEGPRVTAFPYFMGPDQFGCFAGRRWLHVTSAGDALPCAYTPISFGNIREEKLKYIWKRMSGHSAYKCSAKYCMMRDPEFRKNYIHTLSPEIELPYRIDRSENSQ</sequence>
<evidence type="ECO:0000256" key="4">
    <source>
        <dbReference type="ARBA" id="ARBA00023014"/>
    </source>
</evidence>
<dbReference type="PROSITE" id="PS51918">
    <property type="entry name" value="RADICAL_SAM"/>
    <property type="match status" value="1"/>
</dbReference>
<dbReference type="SMART" id="SM00729">
    <property type="entry name" value="Elp3"/>
    <property type="match status" value="1"/>
</dbReference>
<evidence type="ECO:0000256" key="1">
    <source>
        <dbReference type="ARBA" id="ARBA00022691"/>
    </source>
</evidence>
<evidence type="ECO:0000313" key="7">
    <source>
        <dbReference type="Proteomes" id="UP000006622"/>
    </source>
</evidence>
<dbReference type="InterPro" id="IPR007197">
    <property type="entry name" value="rSAM"/>
</dbReference>
<dbReference type="HOGENOM" id="CLU_043914_0_0_2"/>